<organism evidence="4 5">
    <name type="scientific">Coprinopsis marcescibilis</name>
    <name type="common">Agaric fungus</name>
    <name type="synonym">Psathyrella marcescibilis</name>
    <dbReference type="NCBI Taxonomy" id="230819"/>
    <lineage>
        <taxon>Eukaryota</taxon>
        <taxon>Fungi</taxon>
        <taxon>Dikarya</taxon>
        <taxon>Basidiomycota</taxon>
        <taxon>Agaricomycotina</taxon>
        <taxon>Agaricomycetes</taxon>
        <taxon>Agaricomycetidae</taxon>
        <taxon>Agaricales</taxon>
        <taxon>Agaricineae</taxon>
        <taxon>Psathyrellaceae</taxon>
        <taxon>Coprinopsis</taxon>
    </lineage>
</organism>
<evidence type="ECO:0000256" key="1">
    <source>
        <dbReference type="ARBA" id="ARBA00022679"/>
    </source>
</evidence>
<accession>A0A5C3LF65</accession>
<dbReference type="Pfam" id="PF00179">
    <property type="entry name" value="UQ_con"/>
    <property type="match status" value="1"/>
</dbReference>
<name>A0A5C3LF65_COPMA</name>
<gene>
    <name evidence="4" type="ORF">FA15DRAFT_662855</name>
</gene>
<keyword evidence="2" id="KW-0833">Ubl conjugation pathway</keyword>
<evidence type="ECO:0000256" key="2">
    <source>
        <dbReference type="ARBA" id="ARBA00022786"/>
    </source>
</evidence>
<dbReference type="InterPro" id="IPR000608">
    <property type="entry name" value="UBC"/>
</dbReference>
<sequence>MSSKPNSGQRRPKLYQNDIVKVSKAASSEHFAVVLRCWHDPEDIPPQAVLADPLLRPLKQGEVGISNLSHVEGREIIDESEVILIDRGLQIGDFCKRSVDDVRSGVVTDVKVKARLAHVISGEVVEGWKTNEDLLEKQGADVGDYVIYDDWIGQIIEVFDESIVEVGQGRLVRLPELGSRLVTGDEGTDILPPAPPPNNMQSAILSFFSGSPTQSTIDKVISVKHTVYAVTWLALNQSLDQTDAAARTRPPRFWGGSETSKLILVRGKSDIEMRVGDRVYLKDTTGLPMTEHGNEADPAGIVHVQTFKVTETVTTVEVLWQDGVRETVKSVDVIPYVSPDEYDCWPGDHVLWKSEDDKRFAVVQSVNPAERTAILLFQDTVTQELVSVLELDPNGISDPSEFHGPHEGLGVRRGDFVFIHPEGSTNGAIPPSVPQIGELEPWVREMPIMDGQYTGWRKEMTDLGNSIAANRASSEIFEGAIKRPTKGDESLYWIGEVTELRLDGLVEVTHPDWVRRIYPLERLTRLYDGMDQLEDDPWLDDGGFDEYEGEELEGLWTLDEQGHWHPNSDENPGDWIDDDGYFEEQGQHYGESDAMVVDKPDVVVIPTPNLPDQEAIPSSTPVHDIEIPTNAQPEIDAPQSPSASHIPEECEQWKRFEVLASTPVDHAFYATTPAQPSKSFLARLSKEYKAFVTGLPDSILVRAYEDRTDLLRCLIIGPENTPYQDAPFVIDWMLDSNFPHSPPLAHFLSWTNGNGRVNPNLYEEGKVCLSILGTWVGDQSESWSAARSSLLQACVSIQGLVLVKEPWFCEPAFDKLRGTDEGTVNSRLYSEKAYVLSRGFIRRALELPLGDLHEEIEWLYHKKGLLGKVLQDSKTLVEKSRNSTEVSPQDADLAIPRLTSGGIITLERTLARLQKIYDQRHGEGRQGEGR</sequence>
<dbReference type="Gene3D" id="3.10.110.10">
    <property type="entry name" value="Ubiquitin Conjugating Enzyme"/>
    <property type="match status" value="1"/>
</dbReference>
<dbReference type="EMBL" id="ML210146">
    <property type="protein sequence ID" value="TFK30803.1"/>
    <property type="molecule type" value="Genomic_DNA"/>
</dbReference>
<evidence type="ECO:0000313" key="5">
    <source>
        <dbReference type="Proteomes" id="UP000307440"/>
    </source>
</evidence>
<dbReference type="SUPFAM" id="SSF54495">
    <property type="entry name" value="UBC-like"/>
    <property type="match status" value="1"/>
</dbReference>
<dbReference type="PANTHER" id="PTHR46116:SF15">
    <property type="entry name" value="(E3-INDEPENDENT) E2 UBIQUITIN-CONJUGATING ENZYME"/>
    <property type="match status" value="1"/>
</dbReference>
<evidence type="ECO:0000259" key="3">
    <source>
        <dbReference type="PROSITE" id="PS50127"/>
    </source>
</evidence>
<keyword evidence="5" id="KW-1185">Reference proteome</keyword>
<feature type="domain" description="UBC core" evidence="3">
    <location>
        <begin position="679"/>
        <end position="846"/>
    </location>
</feature>
<dbReference type="STRING" id="230819.A0A5C3LF65"/>
<dbReference type="PROSITE" id="PS50127">
    <property type="entry name" value="UBC_2"/>
    <property type="match status" value="1"/>
</dbReference>
<dbReference type="PANTHER" id="PTHR46116">
    <property type="entry name" value="(E3-INDEPENDENT) E2 UBIQUITIN-CONJUGATING ENZYME"/>
    <property type="match status" value="1"/>
</dbReference>
<evidence type="ECO:0000313" key="4">
    <source>
        <dbReference type="EMBL" id="TFK30803.1"/>
    </source>
</evidence>
<dbReference type="SMART" id="SM00212">
    <property type="entry name" value="UBCc"/>
    <property type="match status" value="1"/>
</dbReference>
<dbReference type="AlphaFoldDB" id="A0A5C3LF65"/>
<dbReference type="InterPro" id="IPR016135">
    <property type="entry name" value="UBQ-conjugating_enzyme/RWD"/>
</dbReference>
<keyword evidence="1" id="KW-0808">Transferase</keyword>
<protein>
    <recommendedName>
        <fullName evidence="3">UBC core domain-containing protein</fullName>
    </recommendedName>
</protein>
<dbReference type="Proteomes" id="UP000307440">
    <property type="component" value="Unassembled WGS sequence"/>
</dbReference>
<dbReference type="OrthoDB" id="1926878at2759"/>
<dbReference type="GO" id="GO:0061631">
    <property type="term" value="F:ubiquitin conjugating enzyme activity"/>
    <property type="evidence" value="ECO:0007669"/>
    <property type="project" value="TreeGrafter"/>
</dbReference>
<dbReference type="CDD" id="cd23837">
    <property type="entry name" value="UBCc_UBE2O"/>
    <property type="match status" value="1"/>
</dbReference>
<reference evidence="4 5" key="1">
    <citation type="journal article" date="2019" name="Nat. Ecol. Evol.">
        <title>Megaphylogeny resolves global patterns of mushroom evolution.</title>
        <authorList>
            <person name="Varga T."/>
            <person name="Krizsan K."/>
            <person name="Foldi C."/>
            <person name="Dima B."/>
            <person name="Sanchez-Garcia M."/>
            <person name="Sanchez-Ramirez S."/>
            <person name="Szollosi G.J."/>
            <person name="Szarkandi J.G."/>
            <person name="Papp V."/>
            <person name="Albert L."/>
            <person name="Andreopoulos W."/>
            <person name="Angelini C."/>
            <person name="Antonin V."/>
            <person name="Barry K.W."/>
            <person name="Bougher N.L."/>
            <person name="Buchanan P."/>
            <person name="Buyck B."/>
            <person name="Bense V."/>
            <person name="Catcheside P."/>
            <person name="Chovatia M."/>
            <person name="Cooper J."/>
            <person name="Damon W."/>
            <person name="Desjardin D."/>
            <person name="Finy P."/>
            <person name="Geml J."/>
            <person name="Haridas S."/>
            <person name="Hughes K."/>
            <person name="Justo A."/>
            <person name="Karasinski D."/>
            <person name="Kautmanova I."/>
            <person name="Kiss B."/>
            <person name="Kocsube S."/>
            <person name="Kotiranta H."/>
            <person name="LaButti K.M."/>
            <person name="Lechner B.E."/>
            <person name="Liimatainen K."/>
            <person name="Lipzen A."/>
            <person name="Lukacs Z."/>
            <person name="Mihaltcheva S."/>
            <person name="Morgado L.N."/>
            <person name="Niskanen T."/>
            <person name="Noordeloos M.E."/>
            <person name="Ohm R.A."/>
            <person name="Ortiz-Santana B."/>
            <person name="Ovrebo C."/>
            <person name="Racz N."/>
            <person name="Riley R."/>
            <person name="Savchenko A."/>
            <person name="Shiryaev A."/>
            <person name="Soop K."/>
            <person name="Spirin V."/>
            <person name="Szebenyi C."/>
            <person name="Tomsovsky M."/>
            <person name="Tulloss R.E."/>
            <person name="Uehling J."/>
            <person name="Grigoriev I.V."/>
            <person name="Vagvolgyi C."/>
            <person name="Papp T."/>
            <person name="Martin F.M."/>
            <person name="Miettinen O."/>
            <person name="Hibbett D.S."/>
            <person name="Nagy L.G."/>
        </authorList>
    </citation>
    <scope>NUCLEOTIDE SEQUENCE [LARGE SCALE GENOMIC DNA]</scope>
    <source>
        <strain evidence="4 5">CBS 121175</strain>
    </source>
</reference>
<proteinExistence type="predicted"/>